<keyword evidence="3" id="KW-1185">Reference proteome</keyword>
<gene>
    <name evidence="2" type="ORF">RGB73_14130</name>
</gene>
<dbReference type="InterPro" id="IPR010499">
    <property type="entry name" value="AraC_E-bd"/>
</dbReference>
<sequence length="159" mass="18141">MKPVFVTKDEMHIAGIGIRTSNRKGTEAIGELWQRFYREGILDRIIGRLHENIVYGVYSRYESDENGEYDLLIGSEIQNGSDVPQGITLLTIPAATYAVFTSRRGPVAEVVPEVWGQIWEWSRNSGYKRTFVADFERYDMRSSGPDDVQVELYIACQPD</sequence>
<accession>A0ABY9TBB5</accession>
<dbReference type="Proteomes" id="UP001256827">
    <property type="component" value="Chromosome"/>
</dbReference>
<name>A0ABY9TBB5_BREBE</name>
<proteinExistence type="predicted"/>
<dbReference type="InterPro" id="IPR011256">
    <property type="entry name" value="Reg_factor_effector_dom_sf"/>
</dbReference>
<dbReference type="InterPro" id="IPR053182">
    <property type="entry name" value="YobU-like_regulator"/>
</dbReference>
<dbReference type="EMBL" id="CP134050">
    <property type="protein sequence ID" value="WNC17393.1"/>
    <property type="molecule type" value="Genomic_DNA"/>
</dbReference>
<feature type="domain" description="AraC effector-binding" evidence="1">
    <location>
        <begin position="1"/>
        <end position="157"/>
    </location>
</feature>
<evidence type="ECO:0000259" key="1">
    <source>
        <dbReference type="SMART" id="SM00871"/>
    </source>
</evidence>
<dbReference type="SUPFAM" id="SSF55136">
    <property type="entry name" value="Probable bacterial effector-binding domain"/>
    <property type="match status" value="1"/>
</dbReference>
<dbReference type="PANTHER" id="PTHR36444">
    <property type="entry name" value="TRANSCRIPTIONAL REGULATOR PROTEIN YOBU-RELATED"/>
    <property type="match status" value="1"/>
</dbReference>
<organism evidence="2 3">
    <name type="scientific">Brevibacillus brevis</name>
    <name type="common">Bacillus brevis</name>
    <dbReference type="NCBI Taxonomy" id="1393"/>
    <lineage>
        <taxon>Bacteria</taxon>
        <taxon>Bacillati</taxon>
        <taxon>Bacillota</taxon>
        <taxon>Bacilli</taxon>
        <taxon>Bacillales</taxon>
        <taxon>Paenibacillaceae</taxon>
        <taxon>Brevibacillus</taxon>
    </lineage>
</organism>
<dbReference type="Gene3D" id="3.20.80.10">
    <property type="entry name" value="Regulatory factor, effector binding domain"/>
    <property type="match status" value="1"/>
</dbReference>
<evidence type="ECO:0000313" key="2">
    <source>
        <dbReference type="EMBL" id="WNC17393.1"/>
    </source>
</evidence>
<dbReference type="SMART" id="SM00871">
    <property type="entry name" value="AraC_E_bind"/>
    <property type="match status" value="1"/>
</dbReference>
<dbReference type="RefSeq" id="WP_310773105.1">
    <property type="nucleotide sequence ID" value="NZ_CP134050.1"/>
</dbReference>
<protein>
    <submittedName>
        <fullName evidence="2">GyrI-like domain-containing protein</fullName>
    </submittedName>
</protein>
<reference evidence="2 3" key="1">
    <citation type="submission" date="2023-09" db="EMBL/GenBank/DDBJ databases">
        <title>Complete Genome and Methylome dissection of Bacillus brevis NEB573 original source of BbsI restriction endonuclease.</title>
        <authorList>
            <person name="Fomenkov A."/>
            <person name="Roberts R.D."/>
        </authorList>
    </citation>
    <scope>NUCLEOTIDE SEQUENCE [LARGE SCALE GENOMIC DNA]</scope>
    <source>
        <strain evidence="2 3">NEB573</strain>
    </source>
</reference>
<evidence type="ECO:0000313" key="3">
    <source>
        <dbReference type="Proteomes" id="UP001256827"/>
    </source>
</evidence>
<dbReference type="PANTHER" id="PTHR36444:SF2">
    <property type="entry name" value="TRANSCRIPTIONAL REGULATOR PROTEIN YOBU-RELATED"/>
    <property type="match status" value="1"/>
</dbReference>
<dbReference type="Pfam" id="PF14526">
    <property type="entry name" value="Cass2"/>
    <property type="match status" value="1"/>
</dbReference>
<dbReference type="InterPro" id="IPR029441">
    <property type="entry name" value="Cass2"/>
</dbReference>